<feature type="compositionally biased region" description="Polar residues" evidence="8">
    <location>
        <begin position="143"/>
        <end position="152"/>
    </location>
</feature>
<evidence type="ECO:0000256" key="2">
    <source>
        <dbReference type="ARBA" id="ARBA00008170"/>
    </source>
</evidence>
<feature type="transmembrane region" description="Helical" evidence="9">
    <location>
        <begin position="415"/>
        <end position="435"/>
    </location>
</feature>
<dbReference type="GO" id="GO:0015369">
    <property type="term" value="F:calcium:proton antiporter activity"/>
    <property type="evidence" value="ECO:0007669"/>
    <property type="project" value="TreeGrafter"/>
</dbReference>
<dbReference type="RefSeq" id="XP_024665537.1">
    <property type="nucleotide sequence ID" value="XM_024809769.1"/>
</dbReference>
<feature type="transmembrane region" description="Helical" evidence="9">
    <location>
        <begin position="545"/>
        <end position="568"/>
    </location>
</feature>
<organism evidence="12 13">
    <name type="scientific">Wickerhamiella sorbophila</name>
    <dbReference type="NCBI Taxonomy" id="45607"/>
    <lineage>
        <taxon>Eukaryota</taxon>
        <taxon>Fungi</taxon>
        <taxon>Dikarya</taxon>
        <taxon>Ascomycota</taxon>
        <taxon>Saccharomycotina</taxon>
        <taxon>Dipodascomycetes</taxon>
        <taxon>Dipodascales</taxon>
        <taxon>Trichomonascaceae</taxon>
        <taxon>Wickerhamiella</taxon>
    </lineage>
</organism>
<dbReference type="PANTHER" id="PTHR31503">
    <property type="entry name" value="VACUOLAR CALCIUM ION TRANSPORTER"/>
    <property type="match status" value="1"/>
</dbReference>
<feature type="region of interest" description="Disordered" evidence="8">
    <location>
        <begin position="1"/>
        <end position="68"/>
    </location>
</feature>
<dbReference type="STRING" id="45607.A0A2T0FKU7"/>
<comment type="subcellular location">
    <subcellularLocation>
        <location evidence="1">Endomembrane system</location>
        <topology evidence="1">Multi-pass membrane protein</topology>
    </subcellularLocation>
</comment>
<keyword evidence="5 9" id="KW-1133">Transmembrane helix</keyword>
<evidence type="ECO:0000256" key="5">
    <source>
        <dbReference type="ARBA" id="ARBA00022989"/>
    </source>
</evidence>
<dbReference type="EMBL" id="NDIQ01000021">
    <property type="protein sequence ID" value="PRT55592.1"/>
    <property type="molecule type" value="Genomic_DNA"/>
</dbReference>
<dbReference type="InterPro" id="IPR004713">
    <property type="entry name" value="CaH_exchang"/>
</dbReference>
<dbReference type="InterPro" id="IPR044880">
    <property type="entry name" value="NCX_ion-bd_dom_sf"/>
</dbReference>
<feature type="transmembrane region" description="Helical" evidence="9">
    <location>
        <begin position="246"/>
        <end position="266"/>
    </location>
</feature>
<feature type="domain" description="Sodium/calcium exchanger membrane region" evidence="10">
    <location>
        <begin position="449"/>
        <end position="575"/>
    </location>
</feature>
<comment type="caution">
    <text evidence="12">The sequence shown here is derived from an EMBL/GenBank/DDBJ whole genome shotgun (WGS) entry which is preliminary data.</text>
</comment>
<evidence type="ECO:0000256" key="1">
    <source>
        <dbReference type="ARBA" id="ARBA00004127"/>
    </source>
</evidence>
<feature type="domain" description="Sodium/calcium exchanger membrane region" evidence="10">
    <location>
        <begin position="661"/>
        <end position="810"/>
    </location>
</feature>
<feature type="domain" description="Inner membrane component" evidence="11">
    <location>
        <begin position="206"/>
        <end position="260"/>
    </location>
</feature>
<feature type="transmembrane region" description="Helical" evidence="9">
    <location>
        <begin position="512"/>
        <end position="533"/>
    </location>
</feature>
<evidence type="ECO:0000256" key="9">
    <source>
        <dbReference type="SAM" id="Phobius"/>
    </source>
</evidence>
<feature type="transmembrane region" description="Helical" evidence="9">
    <location>
        <begin position="481"/>
        <end position="500"/>
    </location>
</feature>
<dbReference type="InterPro" id="IPR005185">
    <property type="entry name" value="YccF"/>
</dbReference>
<dbReference type="Pfam" id="PF01699">
    <property type="entry name" value="Na_Ca_ex"/>
    <property type="match status" value="2"/>
</dbReference>
<keyword evidence="4 9" id="KW-0812">Transmembrane</keyword>
<keyword evidence="7 9" id="KW-0472">Membrane</keyword>
<proteinExistence type="inferred from homology"/>
<feature type="region of interest" description="Disordered" evidence="8">
    <location>
        <begin position="132"/>
        <end position="152"/>
    </location>
</feature>
<keyword evidence="3" id="KW-0813">Transport</keyword>
<feature type="transmembrane region" description="Helical" evidence="9">
    <location>
        <begin position="447"/>
        <end position="469"/>
    </location>
</feature>
<dbReference type="GO" id="GO:0006874">
    <property type="term" value="P:intracellular calcium ion homeostasis"/>
    <property type="evidence" value="ECO:0007669"/>
    <property type="project" value="TreeGrafter"/>
</dbReference>
<evidence type="ECO:0000313" key="13">
    <source>
        <dbReference type="Proteomes" id="UP000238350"/>
    </source>
</evidence>
<feature type="transmembrane region" description="Helical" evidence="9">
    <location>
        <begin position="696"/>
        <end position="720"/>
    </location>
</feature>
<feature type="transmembrane region" description="Helical" evidence="9">
    <location>
        <begin position="610"/>
        <end position="630"/>
    </location>
</feature>
<dbReference type="OrthoDB" id="16982at2759"/>
<feature type="transmembrane region" description="Helical" evidence="9">
    <location>
        <begin position="209"/>
        <end position="234"/>
    </location>
</feature>
<accession>A0A2T0FKU7</accession>
<evidence type="ECO:0000259" key="10">
    <source>
        <dbReference type="Pfam" id="PF01699"/>
    </source>
</evidence>
<feature type="transmembrane region" description="Helical" evidence="9">
    <location>
        <begin position="333"/>
        <end position="356"/>
    </location>
</feature>
<dbReference type="Proteomes" id="UP000238350">
    <property type="component" value="Unassembled WGS sequence"/>
</dbReference>
<evidence type="ECO:0000259" key="11">
    <source>
        <dbReference type="Pfam" id="PF03733"/>
    </source>
</evidence>
<dbReference type="Gene3D" id="1.20.1420.30">
    <property type="entry name" value="NCX, central ion-binding region"/>
    <property type="match status" value="1"/>
</dbReference>
<evidence type="ECO:0000256" key="8">
    <source>
        <dbReference type="SAM" id="MobiDB-lite"/>
    </source>
</evidence>
<dbReference type="AlphaFoldDB" id="A0A2T0FKU7"/>
<evidence type="ECO:0000256" key="7">
    <source>
        <dbReference type="ARBA" id="ARBA00023136"/>
    </source>
</evidence>
<dbReference type="GO" id="GO:0005774">
    <property type="term" value="C:vacuolar membrane"/>
    <property type="evidence" value="ECO:0007669"/>
    <property type="project" value="UniProtKB-ARBA"/>
</dbReference>
<feature type="compositionally biased region" description="Polar residues" evidence="8">
    <location>
        <begin position="31"/>
        <end position="43"/>
    </location>
</feature>
<evidence type="ECO:0000256" key="4">
    <source>
        <dbReference type="ARBA" id="ARBA00022692"/>
    </source>
</evidence>
<evidence type="ECO:0000313" key="12">
    <source>
        <dbReference type="EMBL" id="PRT55592.1"/>
    </source>
</evidence>
<dbReference type="Pfam" id="PF03733">
    <property type="entry name" value="YccF"/>
    <property type="match status" value="1"/>
</dbReference>
<gene>
    <name evidence="12" type="ORF">B9G98_03212</name>
</gene>
<dbReference type="PANTHER" id="PTHR31503:SF10">
    <property type="entry name" value="VNX1 PROTEIN"/>
    <property type="match status" value="1"/>
</dbReference>
<name>A0A2T0FKU7_9ASCO</name>
<dbReference type="InterPro" id="IPR004837">
    <property type="entry name" value="NaCa_Exmemb"/>
</dbReference>
<keyword evidence="13" id="KW-1185">Reference proteome</keyword>
<evidence type="ECO:0000256" key="3">
    <source>
        <dbReference type="ARBA" id="ARBA00022448"/>
    </source>
</evidence>
<feature type="transmembrane region" description="Helical" evidence="9">
    <location>
        <begin position="764"/>
        <end position="784"/>
    </location>
</feature>
<dbReference type="GO" id="GO:0012505">
    <property type="term" value="C:endomembrane system"/>
    <property type="evidence" value="ECO:0007669"/>
    <property type="project" value="UniProtKB-SubCell"/>
</dbReference>
<feature type="transmembrane region" description="Helical" evidence="9">
    <location>
        <begin position="662"/>
        <end position="680"/>
    </location>
</feature>
<dbReference type="GeneID" id="36516960"/>
<evidence type="ECO:0000256" key="6">
    <source>
        <dbReference type="ARBA" id="ARBA00023065"/>
    </source>
</evidence>
<feature type="transmembrane region" description="Helical" evidence="9">
    <location>
        <begin position="796"/>
        <end position="814"/>
    </location>
</feature>
<feature type="compositionally biased region" description="Low complexity" evidence="8">
    <location>
        <begin position="46"/>
        <end position="58"/>
    </location>
</feature>
<sequence>MSNHHHKDGDPEDPSNKRNPSVTWEHIKNMPRQSSVNDGNSSMDPAASLESSAMSSAAPEGAPLRDSLRTLPGHLASARNRFNRQARPPRNFSCDDGSAEIAEEVAQQPPGLGPYSRSSSVLLRANSIPDIPQTVLDEDPVNETASVDSTESFSLRDRQDAINSTHPFGIRIWKPALYKKKRSVETNAEEDIHSTPGALVPLSVRVGNVVWSMTFGLLLFSICLVGSSLVLLASAASETGKRYGRLLFKLGLFYFWPFGKYIQLVLNESYRSEDEGHGRPVSDYMEWQQNHITNNNPGSTRHLFFAPQPRRLSEVNHDRRRPFGRGEWSAARVVYFIFFYAILTPVQVLISVACWLSVVGVPMARVTAQLLYDLRVHPLALRIRRSTSFTEEENDPRFAIVLCTYRAFGLKYYKYTFHGMNIILINMLTLVFIVIGDFYSLKFLPDAIRFAMSLLSIVPLAYFIGQAVASISAQSSMSMGATINAFFSTVVEVYLYLVALRSGKGELVEGSIIGSIMAGVLVMPGLSMCAGALKRKTQRFNPNSTGATATMLMFSIVGLLAPTLFYSINGRTQLVCEPADCVPPHGCQCSSFRVPVTAFDALYVDVLRPLSITCCVALFISYIAGLFFTLRTHAAMIWATGTIDEDDIAGHDAPNWSRSTSYIILLAATLLYAIIAEILVDSVDFVLQHVHISQRLLGITVFALVPNTAEFLNAISFAILGNVALSLEIGSAYALQVCLLQVPAVVIASLGYTKYATGNISEYVFTMLFSTWDVWTSITCILLYTNVHAEGKSNYFKGSVLLLAYAVLVTGYYFDDIIEVTFGSAPRLVVQA</sequence>
<reference evidence="12 13" key="1">
    <citation type="submission" date="2017-04" db="EMBL/GenBank/DDBJ databases">
        <title>Genome sequencing of [Candida] sorbophila.</title>
        <authorList>
            <person name="Ahn J.O."/>
        </authorList>
    </citation>
    <scope>NUCLEOTIDE SEQUENCE [LARGE SCALE GENOMIC DNA]</scope>
    <source>
        <strain evidence="12 13">DS02</strain>
    </source>
</reference>
<feature type="transmembrane region" description="Helical" evidence="9">
    <location>
        <begin position="732"/>
        <end position="752"/>
    </location>
</feature>
<comment type="similarity">
    <text evidence="2">Belongs to the Ca(2+):cation antiporter (CaCA) (TC 2.A.19) family.</text>
</comment>
<protein>
    <submittedName>
        <fullName evidence="12">Low affinity vacuolar monovalent cation/H(+) antiporter</fullName>
    </submittedName>
</protein>
<keyword evidence="6" id="KW-0406">Ion transport</keyword>